<dbReference type="PROSITE" id="PS50164">
    <property type="entry name" value="GIY_YIG"/>
    <property type="match status" value="1"/>
</dbReference>
<gene>
    <name evidence="3" type="ORF">SAMN04488511_12140</name>
</gene>
<proteinExistence type="inferred from homology"/>
<protein>
    <submittedName>
        <fullName evidence="3">Putative endonuclease</fullName>
    </submittedName>
</protein>
<dbReference type="InterPro" id="IPR000305">
    <property type="entry name" value="GIY-YIG_endonuc"/>
</dbReference>
<keyword evidence="3" id="KW-0378">Hydrolase</keyword>
<dbReference type="RefSeq" id="WP_090987519.1">
    <property type="nucleotide sequence ID" value="NZ_FOJM01000021.1"/>
</dbReference>
<evidence type="ECO:0000256" key="1">
    <source>
        <dbReference type="ARBA" id="ARBA00007435"/>
    </source>
</evidence>
<dbReference type="InterPro" id="IPR050190">
    <property type="entry name" value="UPF0213_domain"/>
</dbReference>
<evidence type="ECO:0000313" key="3">
    <source>
        <dbReference type="EMBL" id="SFA59181.1"/>
    </source>
</evidence>
<reference evidence="4" key="1">
    <citation type="submission" date="2016-10" db="EMBL/GenBank/DDBJ databases">
        <authorList>
            <person name="Varghese N."/>
            <person name="Submissions S."/>
        </authorList>
    </citation>
    <scope>NUCLEOTIDE SEQUENCE [LARGE SCALE GENOMIC DNA]</scope>
    <source>
        <strain evidence="4">DSM 18130</strain>
    </source>
</reference>
<feature type="domain" description="GIY-YIG" evidence="2">
    <location>
        <begin position="3"/>
        <end position="80"/>
    </location>
</feature>
<keyword evidence="3" id="KW-0255">Endonuclease</keyword>
<evidence type="ECO:0000313" key="4">
    <source>
        <dbReference type="Proteomes" id="UP000198836"/>
    </source>
</evidence>
<dbReference type="EMBL" id="FOJM01000021">
    <property type="protein sequence ID" value="SFA59181.1"/>
    <property type="molecule type" value="Genomic_DNA"/>
</dbReference>
<keyword evidence="3" id="KW-0540">Nuclease</keyword>
<dbReference type="OrthoDB" id="1495241at2"/>
<dbReference type="PANTHER" id="PTHR34477">
    <property type="entry name" value="UPF0213 PROTEIN YHBQ"/>
    <property type="match status" value="1"/>
</dbReference>
<dbReference type="GO" id="GO:0004519">
    <property type="term" value="F:endonuclease activity"/>
    <property type="evidence" value="ECO:0007669"/>
    <property type="project" value="UniProtKB-KW"/>
</dbReference>
<dbReference type="AlphaFoldDB" id="A0A1I0U536"/>
<dbReference type="Proteomes" id="UP000198836">
    <property type="component" value="Unassembled WGS sequence"/>
</dbReference>
<dbReference type="Gene3D" id="3.40.1440.10">
    <property type="entry name" value="GIY-YIG endonuclease"/>
    <property type="match status" value="1"/>
</dbReference>
<dbReference type="STRING" id="332999.SAMN04488511_12140"/>
<evidence type="ECO:0000259" key="2">
    <source>
        <dbReference type="PROSITE" id="PS50164"/>
    </source>
</evidence>
<dbReference type="PANTHER" id="PTHR34477:SF5">
    <property type="entry name" value="BSL5627 PROTEIN"/>
    <property type="match status" value="1"/>
</dbReference>
<sequence>MERGGCIYIMANSFNTVFYMGVTSDLQGRVWQHKNNEFSNSFTSRYKCCKLVYYAFFFGIEEAINEEKRIKEGNRQQKIDLIVSKNPNWIDLYDGLDA</sequence>
<dbReference type="CDD" id="cd10448">
    <property type="entry name" value="GIY-YIG_unchar_3"/>
    <property type="match status" value="1"/>
</dbReference>
<accession>A0A1I0U536</accession>
<comment type="similarity">
    <text evidence="1">Belongs to the UPF0213 family.</text>
</comment>
<keyword evidence="4" id="KW-1185">Reference proteome</keyword>
<dbReference type="SUPFAM" id="SSF82771">
    <property type="entry name" value="GIY-YIG endonuclease"/>
    <property type="match status" value="1"/>
</dbReference>
<dbReference type="InterPro" id="IPR035901">
    <property type="entry name" value="GIY-YIG_endonuc_sf"/>
</dbReference>
<name>A0A1I0U536_9SPHI</name>
<organism evidence="3 4">
    <name type="scientific">Pedobacter suwonensis</name>
    <dbReference type="NCBI Taxonomy" id="332999"/>
    <lineage>
        <taxon>Bacteria</taxon>
        <taxon>Pseudomonadati</taxon>
        <taxon>Bacteroidota</taxon>
        <taxon>Sphingobacteriia</taxon>
        <taxon>Sphingobacteriales</taxon>
        <taxon>Sphingobacteriaceae</taxon>
        <taxon>Pedobacter</taxon>
    </lineage>
</organism>
<dbReference type="Pfam" id="PF01541">
    <property type="entry name" value="GIY-YIG"/>
    <property type="match status" value="1"/>
</dbReference>